<dbReference type="PROSITE" id="PS01124">
    <property type="entry name" value="HTH_ARAC_FAMILY_2"/>
    <property type="match status" value="1"/>
</dbReference>
<feature type="domain" description="HTH araC/xylS-type" evidence="8">
    <location>
        <begin position="434"/>
        <end position="538"/>
    </location>
</feature>
<keyword evidence="1" id="KW-0805">Transcription regulation</keyword>
<evidence type="ECO:0000256" key="6">
    <source>
        <dbReference type="SAM" id="Phobius"/>
    </source>
</evidence>
<dbReference type="Pfam" id="PF12833">
    <property type="entry name" value="HTH_18"/>
    <property type="match status" value="1"/>
</dbReference>
<evidence type="ECO:0000259" key="8">
    <source>
        <dbReference type="PROSITE" id="PS01124"/>
    </source>
</evidence>
<dbReference type="InterPro" id="IPR011990">
    <property type="entry name" value="TPR-like_helical_dom_sf"/>
</dbReference>
<dbReference type="PANTHER" id="PTHR43280:SF29">
    <property type="entry name" value="ARAC-FAMILY TRANSCRIPTIONAL REGULATOR"/>
    <property type="match status" value="1"/>
</dbReference>
<reference evidence="9 10" key="1">
    <citation type="submission" date="2019-05" db="EMBL/GenBank/DDBJ databases">
        <authorList>
            <person name="Zhang J.-Y."/>
            <person name="Feg X."/>
            <person name="Du Z.-J."/>
        </authorList>
    </citation>
    <scope>NUCLEOTIDE SEQUENCE [LARGE SCALE GENOMIC DNA]</scope>
    <source>
        <strain evidence="9 10">RZ26</strain>
    </source>
</reference>
<keyword evidence="5" id="KW-0175">Coiled coil</keyword>
<keyword evidence="6" id="KW-0472">Membrane</keyword>
<dbReference type="RefSeq" id="WP_138657428.1">
    <property type="nucleotide sequence ID" value="NZ_VATY01000001.1"/>
</dbReference>
<feature type="repeat" description="TPR" evidence="4">
    <location>
        <begin position="117"/>
        <end position="150"/>
    </location>
</feature>
<dbReference type="SUPFAM" id="SSF48452">
    <property type="entry name" value="TPR-like"/>
    <property type="match status" value="2"/>
</dbReference>
<proteinExistence type="predicted"/>
<keyword evidence="2" id="KW-0238">DNA-binding</keyword>
<dbReference type="Pfam" id="PF13424">
    <property type="entry name" value="TPR_12"/>
    <property type="match status" value="1"/>
</dbReference>
<dbReference type="Proteomes" id="UP000310314">
    <property type="component" value="Unassembled WGS sequence"/>
</dbReference>
<dbReference type="AlphaFoldDB" id="A0A5S3PWP9"/>
<evidence type="ECO:0000256" key="5">
    <source>
        <dbReference type="SAM" id="Coils"/>
    </source>
</evidence>
<dbReference type="Gene3D" id="1.25.40.10">
    <property type="entry name" value="Tetratricopeptide repeat domain"/>
    <property type="match status" value="2"/>
</dbReference>
<feature type="transmembrane region" description="Helical" evidence="6">
    <location>
        <begin position="351"/>
        <end position="370"/>
    </location>
</feature>
<sequence>MTKPILALILILVSFPTVFSQDVVHKNQESPAVKKAGRYLRVLQEHYAAGDYQLHKDYSDSLLLIAREHSLTKMHVLALVNQAVFHNNRNERSKSIELYHEALEQCKLIPEDFRSRTVVLVNMGNTYNNIGSYDKAITTMKEVLVVADSTENSDRIKAAALIGLATNYAELGNYEKTLEYAQNANTLGEHVQNTVAITASLNSIIDAHVNMAEYDKAIEIGEKALKLSSPEKSTKSRGWLLVNLGIANYHIEEFDTSLNFLKDGVALAQEKELSEIEMYGHEYLAKLYELKQDYKASFASQKQYSLLRDKYLKDNKDASNADLKMEITSKEEAITENEEALQAAKSNRNKFIIWSTIVVILLSSLLFFYIKRKKAIEVEEKKLRAQYLSLQQTILNKEKGSFSNEVVNIANGDDDIKPYKNSSLTPEKREVFKNKILAFMDEEKPFLNPDLNQSDLASSIGISTHHFSEVLHYGFKQNFYNFLNSYRIIEAQKLMKEGKYRNAKIIAIAFDSGFKSKTSFNRVFKKYSGQTPSEYRAKI</sequence>
<dbReference type="Gene3D" id="1.10.10.60">
    <property type="entry name" value="Homeodomain-like"/>
    <property type="match status" value="1"/>
</dbReference>
<name>A0A5S3PWP9_9FLAO</name>
<dbReference type="InterPro" id="IPR009057">
    <property type="entry name" value="Homeodomain-like_sf"/>
</dbReference>
<feature type="coiled-coil region" evidence="5">
    <location>
        <begin position="320"/>
        <end position="350"/>
    </location>
</feature>
<dbReference type="InterPro" id="IPR018060">
    <property type="entry name" value="HTH_AraC"/>
</dbReference>
<keyword evidence="10" id="KW-1185">Reference proteome</keyword>
<dbReference type="InterPro" id="IPR020449">
    <property type="entry name" value="Tscrpt_reg_AraC-type_HTH"/>
</dbReference>
<evidence type="ECO:0000313" key="9">
    <source>
        <dbReference type="EMBL" id="TMM59439.1"/>
    </source>
</evidence>
<feature type="chain" id="PRO_5024406419" evidence="7">
    <location>
        <begin position="21"/>
        <end position="539"/>
    </location>
</feature>
<dbReference type="SMART" id="SM00342">
    <property type="entry name" value="HTH_ARAC"/>
    <property type="match status" value="1"/>
</dbReference>
<evidence type="ECO:0000256" key="1">
    <source>
        <dbReference type="ARBA" id="ARBA00023015"/>
    </source>
</evidence>
<dbReference type="GO" id="GO:0003700">
    <property type="term" value="F:DNA-binding transcription factor activity"/>
    <property type="evidence" value="ECO:0007669"/>
    <property type="project" value="InterPro"/>
</dbReference>
<dbReference type="PANTHER" id="PTHR43280">
    <property type="entry name" value="ARAC-FAMILY TRANSCRIPTIONAL REGULATOR"/>
    <property type="match status" value="1"/>
</dbReference>
<evidence type="ECO:0000256" key="4">
    <source>
        <dbReference type="PROSITE-ProRule" id="PRU00339"/>
    </source>
</evidence>
<organism evidence="9 10">
    <name type="scientific">Maribacter algarum</name>
    <name type="common">ex Zhang et al. 2020</name>
    <dbReference type="NCBI Taxonomy" id="2578118"/>
    <lineage>
        <taxon>Bacteria</taxon>
        <taxon>Pseudomonadati</taxon>
        <taxon>Bacteroidota</taxon>
        <taxon>Flavobacteriia</taxon>
        <taxon>Flavobacteriales</taxon>
        <taxon>Flavobacteriaceae</taxon>
        <taxon>Maribacter</taxon>
    </lineage>
</organism>
<evidence type="ECO:0000256" key="3">
    <source>
        <dbReference type="ARBA" id="ARBA00023163"/>
    </source>
</evidence>
<dbReference type="EMBL" id="VATY01000001">
    <property type="protein sequence ID" value="TMM59439.1"/>
    <property type="molecule type" value="Genomic_DNA"/>
</dbReference>
<gene>
    <name evidence="9" type="ORF">FEE95_08435</name>
</gene>
<keyword evidence="6" id="KW-0812">Transmembrane</keyword>
<keyword evidence="7" id="KW-0732">Signal</keyword>
<evidence type="ECO:0000313" key="10">
    <source>
        <dbReference type="Proteomes" id="UP000310314"/>
    </source>
</evidence>
<dbReference type="InterPro" id="IPR019734">
    <property type="entry name" value="TPR_rpt"/>
</dbReference>
<keyword evidence="4" id="KW-0802">TPR repeat</keyword>
<evidence type="ECO:0000256" key="2">
    <source>
        <dbReference type="ARBA" id="ARBA00023125"/>
    </source>
</evidence>
<comment type="caution">
    <text evidence="9">The sequence shown here is derived from an EMBL/GenBank/DDBJ whole genome shotgun (WGS) entry which is preliminary data.</text>
</comment>
<dbReference type="SMART" id="SM00028">
    <property type="entry name" value="TPR"/>
    <property type="match status" value="5"/>
</dbReference>
<evidence type="ECO:0000256" key="7">
    <source>
        <dbReference type="SAM" id="SignalP"/>
    </source>
</evidence>
<protein>
    <submittedName>
        <fullName evidence="9">Tetratricopeptide repeat protein</fullName>
    </submittedName>
</protein>
<dbReference type="PROSITE" id="PS00041">
    <property type="entry name" value="HTH_ARAC_FAMILY_1"/>
    <property type="match status" value="1"/>
</dbReference>
<dbReference type="SUPFAM" id="SSF46689">
    <property type="entry name" value="Homeodomain-like"/>
    <property type="match status" value="1"/>
</dbReference>
<dbReference type="InterPro" id="IPR018062">
    <property type="entry name" value="HTH_AraC-typ_CS"/>
</dbReference>
<dbReference type="PRINTS" id="PR00032">
    <property type="entry name" value="HTHARAC"/>
</dbReference>
<feature type="signal peptide" evidence="7">
    <location>
        <begin position="1"/>
        <end position="20"/>
    </location>
</feature>
<dbReference type="PROSITE" id="PS50005">
    <property type="entry name" value="TPR"/>
    <property type="match status" value="1"/>
</dbReference>
<accession>A0A5S3PWP9</accession>
<dbReference type="OrthoDB" id="9779074at2"/>
<dbReference type="GO" id="GO:0043565">
    <property type="term" value="F:sequence-specific DNA binding"/>
    <property type="evidence" value="ECO:0007669"/>
    <property type="project" value="InterPro"/>
</dbReference>
<keyword evidence="6" id="KW-1133">Transmembrane helix</keyword>
<keyword evidence="3" id="KW-0804">Transcription</keyword>